<evidence type="ECO:0008006" key="3">
    <source>
        <dbReference type="Google" id="ProtNLM"/>
    </source>
</evidence>
<dbReference type="Proteomes" id="UP000094147">
    <property type="component" value="Chromosome"/>
</dbReference>
<sequence length="125" mass="13585">MNKQHLENTFDVFINKYFDLEMISLCTADGFGILHKSKGKSDVELDRLSAITSSLVSLGDASSNQVIGGALNSTIVETDNGNLLIKKITMADKPLVLSIVTSKKMLLGEANYLIGQCEKRLSASF</sequence>
<dbReference type="KEGG" id="ksd:KS2013_414"/>
<dbReference type="STRING" id="1144748.KS2013_414"/>
<protein>
    <recommendedName>
        <fullName evidence="3">Roadblock/LAMTOR2 domain-containing protein</fullName>
    </recommendedName>
</protein>
<evidence type="ECO:0000313" key="1">
    <source>
        <dbReference type="EMBL" id="AOE49138.1"/>
    </source>
</evidence>
<dbReference type="AlphaFoldDB" id="A0A1B3B8K5"/>
<reference evidence="2" key="1">
    <citation type="submission" date="2015-08" db="EMBL/GenBank/DDBJ databases">
        <authorList>
            <person name="Kim K.M."/>
        </authorList>
    </citation>
    <scope>NUCLEOTIDE SEQUENCE [LARGE SCALE GENOMIC DNA]</scope>
    <source>
        <strain evidence="2">KCTC 23892</strain>
    </source>
</reference>
<name>A0A1B3B8K5_9GAMM</name>
<gene>
    <name evidence="1" type="ORF">KS2013_414</name>
</gene>
<dbReference type="EMBL" id="CP012418">
    <property type="protein sequence ID" value="AOE49138.1"/>
    <property type="molecule type" value="Genomic_DNA"/>
</dbReference>
<evidence type="ECO:0000313" key="2">
    <source>
        <dbReference type="Proteomes" id="UP000094147"/>
    </source>
</evidence>
<proteinExistence type="predicted"/>
<organism evidence="1 2">
    <name type="scientific">Kangiella sediminilitoris</name>
    <dbReference type="NCBI Taxonomy" id="1144748"/>
    <lineage>
        <taxon>Bacteria</taxon>
        <taxon>Pseudomonadati</taxon>
        <taxon>Pseudomonadota</taxon>
        <taxon>Gammaproteobacteria</taxon>
        <taxon>Kangiellales</taxon>
        <taxon>Kangiellaceae</taxon>
        <taxon>Kangiella</taxon>
    </lineage>
</organism>
<dbReference type="Gene3D" id="3.30.450.30">
    <property type="entry name" value="Dynein light chain 2a, cytoplasmic"/>
    <property type="match status" value="1"/>
</dbReference>
<accession>A0A1B3B8K5</accession>
<dbReference type="SUPFAM" id="SSF103196">
    <property type="entry name" value="Roadblock/LC7 domain"/>
    <property type="match status" value="1"/>
</dbReference>
<dbReference type="RefSeq" id="WP_068988990.1">
    <property type="nucleotide sequence ID" value="NZ_CP012418.1"/>
</dbReference>
<dbReference type="OrthoDB" id="5738631at2"/>
<keyword evidence="2" id="KW-1185">Reference proteome</keyword>